<proteinExistence type="predicted"/>
<protein>
    <submittedName>
        <fullName evidence="2">Uncharacterized protein</fullName>
    </submittedName>
</protein>
<keyword evidence="3" id="KW-1185">Reference proteome</keyword>
<evidence type="ECO:0000313" key="2">
    <source>
        <dbReference type="EMBL" id="EJK61140.1"/>
    </source>
</evidence>
<dbReference type="EMBL" id="AGNL01020360">
    <property type="protein sequence ID" value="EJK61140.1"/>
    <property type="molecule type" value="Genomic_DNA"/>
</dbReference>
<reference evidence="2 3" key="1">
    <citation type="journal article" date="2012" name="Genome Biol.">
        <title>Genome and low-iron response of an oceanic diatom adapted to chronic iron limitation.</title>
        <authorList>
            <person name="Lommer M."/>
            <person name="Specht M."/>
            <person name="Roy A.S."/>
            <person name="Kraemer L."/>
            <person name="Andreson R."/>
            <person name="Gutowska M.A."/>
            <person name="Wolf J."/>
            <person name="Bergner S.V."/>
            <person name="Schilhabel M.B."/>
            <person name="Klostermeier U.C."/>
            <person name="Beiko R.G."/>
            <person name="Rosenstiel P."/>
            <person name="Hippler M."/>
            <person name="Laroche J."/>
        </authorList>
    </citation>
    <scope>NUCLEOTIDE SEQUENCE [LARGE SCALE GENOMIC DNA]</scope>
    <source>
        <strain evidence="2 3">CCMP1005</strain>
    </source>
</reference>
<dbReference type="OrthoDB" id="10564251at2759"/>
<dbReference type="OMA" id="LECQSHI"/>
<organism evidence="2 3">
    <name type="scientific">Thalassiosira oceanica</name>
    <name type="common">Marine diatom</name>
    <dbReference type="NCBI Taxonomy" id="159749"/>
    <lineage>
        <taxon>Eukaryota</taxon>
        <taxon>Sar</taxon>
        <taxon>Stramenopiles</taxon>
        <taxon>Ochrophyta</taxon>
        <taxon>Bacillariophyta</taxon>
        <taxon>Coscinodiscophyceae</taxon>
        <taxon>Thalassiosirophycidae</taxon>
        <taxon>Thalassiosirales</taxon>
        <taxon>Thalassiosiraceae</taxon>
        <taxon>Thalassiosira</taxon>
    </lineage>
</organism>
<dbReference type="AlphaFoldDB" id="K0S794"/>
<name>K0S794_THAOC</name>
<evidence type="ECO:0000256" key="1">
    <source>
        <dbReference type="SAM" id="MobiDB-lite"/>
    </source>
</evidence>
<comment type="caution">
    <text evidence="2">The sequence shown here is derived from an EMBL/GenBank/DDBJ whole genome shotgun (WGS) entry which is preliminary data.</text>
</comment>
<dbReference type="eggNOG" id="ENOG502R7A3">
    <property type="taxonomic scope" value="Eukaryota"/>
</dbReference>
<gene>
    <name evidence="2" type="ORF">THAOC_18417</name>
</gene>
<feature type="region of interest" description="Disordered" evidence="1">
    <location>
        <begin position="268"/>
        <end position="293"/>
    </location>
</feature>
<accession>K0S794</accession>
<feature type="compositionally biased region" description="Basic residues" evidence="1">
    <location>
        <begin position="280"/>
        <end position="293"/>
    </location>
</feature>
<sequence length="293" mass="33387">MFERKFNDSIISEADMWRRINEDGRRNTGRPIYSFGFGETRGIIGMAPKPADERKTLPANPNQVKRQPQLVPTADDFANLFFCESSEEEEARATLAMATIKDDEIPNAASIPKQSCQRRRCVTFGGTISITHHLGDVCPSSATWLSRHELELFRSSAQDSIHNMRNDIMGKSADYKDRCKFRAKMVDMEKENDSSIRGLEHKIFRRKQTRQMLIEDVLTCQAHAAGLASFGHFMDTRELLAKVSLDRSRKAKSIALFDAREDYREAQGDLSSDIPVSPPTKRRKKQVRHVSLH</sequence>
<evidence type="ECO:0000313" key="3">
    <source>
        <dbReference type="Proteomes" id="UP000266841"/>
    </source>
</evidence>
<dbReference type="Proteomes" id="UP000266841">
    <property type="component" value="Unassembled WGS sequence"/>
</dbReference>